<sequence>MLVPLICVSVALNAKHHSVSPFTNDHTTLPLEHFLTHHFVRNIDESTHPTLALQQSVHHGQNIRLDERTLSIHGHSTTVIHSSDMLVHNLNNKNHTLSEDRTNFSPIFLVRNSTLSLTDLTLIASARGSIIAHVSSSEVTISRSDISSNGLECPFLVDGDSTGGSCHLLFEEVFHRSQHTYLLRPLASSSSFGHQLSSAMPTIATQLKLEGVGLSISDCEIHQSTGPLFDFGTLDNRTGQRNFECVVGLSDCTLRNLTTPNHPQLIDHSSKMEQKVVNCELSWSFGNIWGAISCGLETAGSFFGMNSSFSNIQPSPLLSAPHSPPAPSTSISDSSAHDELTCDELRLISCGFWKIEGTDALIHLNTTPSSSSRTVTLNDCSFCECGCCEGSAPTLLLNGIDSVGLFDVSFVKCGGFDGSSIVVIENSFVDSTSSVHFVESGSSELCLTDLVNVAEVGLIGDTNSPSPSPFLSPIPRTLHNGISNQYASINISPTIDGMTDYFILIFDSYQLTDYSFTIELRGSVNSEFRTVYLNHAGFCELRVNYSPEGNFMASEDVDVILQEPVPGGHQIEFFPSQFVVPTLFVVLPQMDLSLYSTSPDQATVELSFAFRDVNSGKYVITLVNHASPYDEWTLTFDVESIETVLITAVLYQPDSDEVNLNWGGWYIPSRVTDEFGYDVYLPMYGEVNIPPEPARIEGIESRSFSDKTVLTLKGRVFTGDIQFSLNPVAASSSSRNAIEYSFTAEVTDSNTATCTVPAVEASLANSDTAVVFGTEYSIAASIIVNSGLTHTISPPVSAISIDPQVSENGVECTLVVTGSGFIEGEHFILVLAESSESSDSNADPITHEFEIVMRSSTEGESATIELGSEDSLQFDTTYTIVKLHLSSDVELSAKTPPTLTTPSEPSLLVNAIFVDGGIATESNPCGTIASPCQTVDRALQIIKDALFVDMEILVTGSPVLSQTFEMGSGMTLVIERATKFTETIKIPTDAISSSPLVVLSGGRFKLDHLSFVIDCTSSSLCLFSTTNTEVELENVHMTGPSNGSTPTLNEEIDEVCSWETGLMKAQGGSISASECHFSHIQQGVFSLDGSRLTVSFCKFSSNSPRSSLYRSLQWNIRCVGSGSVIVETETSETSQQESHWISTSECSVTMDGEKSLSPFVVPTLSVSDCSVSQKKSKDPLLIRIVGTKLIPCGL</sequence>
<proteinExistence type="predicted"/>
<evidence type="ECO:0000256" key="1">
    <source>
        <dbReference type="SAM" id="MobiDB-lite"/>
    </source>
</evidence>
<reference evidence="2 3" key="1">
    <citation type="journal article" date="2022" name="bioRxiv">
        <title>Genomics of Preaxostyla Flagellates Illuminates Evolutionary Transitions and the Path Towards Mitochondrial Loss.</title>
        <authorList>
            <person name="Novak L.V.F."/>
            <person name="Treitli S.C."/>
            <person name="Pyrih J."/>
            <person name="Halakuc P."/>
            <person name="Pipaliya S.V."/>
            <person name="Vacek V."/>
            <person name="Brzon O."/>
            <person name="Soukal P."/>
            <person name="Eme L."/>
            <person name="Dacks J.B."/>
            <person name="Karnkowska A."/>
            <person name="Elias M."/>
            <person name="Hampl V."/>
        </authorList>
    </citation>
    <scope>NUCLEOTIDE SEQUENCE [LARGE SCALE GENOMIC DNA]</scope>
    <source>
        <strain evidence="2">NAU3</strain>
        <tissue evidence="2">Gut</tissue>
    </source>
</reference>
<name>A0ABQ9XBM8_9EUKA</name>
<evidence type="ECO:0000313" key="3">
    <source>
        <dbReference type="Proteomes" id="UP001281761"/>
    </source>
</evidence>
<accession>A0ABQ9XBM8</accession>
<comment type="caution">
    <text evidence="2">The sequence shown here is derived from an EMBL/GenBank/DDBJ whole genome shotgun (WGS) entry which is preliminary data.</text>
</comment>
<feature type="region of interest" description="Disordered" evidence="1">
    <location>
        <begin position="316"/>
        <end position="335"/>
    </location>
</feature>
<gene>
    <name evidence="2" type="ORF">BLNAU_15132</name>
</gene>
<keyword evidence="3" id="KW-1185">Reference proteome</keyword>
<protein>
    <submittedName>
        <fullName evidence="2">Uncharacterized protein</fullName>
    </submittedName>
</protein>
<dbReference type="Proteomes" id="UP001281761">
    <property type="component" value="Unassembled WGS sequence"/>
</dbReference>
<evidence type="ECO:0000313" key="2">
    <source>
        <dbReference type="EMBL" id="KAK2949903.1"/>
    </source>
</evidence>
<dbReference type="EMBL" id="JARBJD010000146">
    <property type="protein sequence ID" value="KAK2949903.1"/>
    <property type="molecule type" value="Genomic_DNA"/>
</dbReference>
<organism evidence="2 3">
    <name type="scientific">Blattamonas nauphoetae</name>
    <dbReference type="NCBI Taxonomy" id="2049346"/>
    <lineage>
        <taxon>Eukaryota</taxon>
        <taxon>Metamonada</taxon>
        <taxon>Preaxostyla</taxon>
        <taxon>Oxymonadida</taxon>
        <taxon>Blattamonas</taxon>
    </lineage>
</organism>